<dbReference type="Gene3D" id="1.10.3720.10">
    <property type="entry name" value="MetI-like"/>
    <property type="match status" value="1"/>
</dbReference>
<dbReference type="Proteomes" id="UP000295131">
    <property type="component" value="Unassembled WGS sequence"/>
</dbReference>
<comment type="caution">
    <text evidence="9">The sequence shown here is derived from an EMBL/GenBank/DDBJ whole genome shotgun (WGS) entry which is preliminary data.</text>
</comment>
<evidence type="ECO:0000256" key="6">
    <source>
        <dbReference type="ARBA" id="ARBA00023136"/>
    </source>
</evidence>
<accession>A0A4R5PJW6</accession>
<keyword evidence="10" id="KW-1185">Reference proteome</keyword>
<comment type="subcellular location">
    <subcellularLocation>
        <location evidence="1 7">Cell membrane</location>
        <topology evidence="1 7">Multi-pass membrane protein</topology>
    </subcellularLocation>
</comment>
<feature type="transmembrane region" description="Helical" evidence="7">
    <location>
        <begin position="184"/>
        <end position="210"/>
    </location>
</feature>
<evidence type="ECO:0000256" key="7">
    <source>
        <dbReference type="RuleBase" id="RU363032"/>
    </source>
</evidence>
<dbReference type="EMBL" id="SMSI01000002">
    <property type="protein sequence ID" value="TDH35906.1"/>
    <property type="molecule type" value="Genomic_DNA"/>
</dbReference>
<dbReference type="Pfam" id="PF00528">
    <property type="entry name" value="BPD_transp_1"/>
    <property type="match status" value="1"/>
</dbReference>
<protein>
    <submittedName>
        <fullName evidence="9">Carbohydrate ABC transporter permease</fullName>
    </submittedName>
</protein>
<dbReference type="CDD" id="cd06261">
    <property type="entry name" value="TM_PBP2"/>
    <property type="match status" value="1"/>
</dbReference>
<keyword evidence="4 7" id="KW-0812">Transmembrane</keyword>
<dbReference type="PANTHER" id="PTHR32243:SF52">
    <property type="entry name" value="ABC TRANSPORTER PERMEASE PROTEIN"/>
    <property type="match status" value="1"/>
</dbReference>
<dbReference type="PROSITE" id="PS50928">
    <property type="entry name" value="ABC_TM1"/>
    <property type="match status" value="1"/>
</dbReference>
<evidence type="ECO:0000256" key="5">
    <source>
        <dbReference type="ARBA" id="ARBA00022989"/>
    </source>
</evidence>
<reference evidence="9 10" key="1">
    <citation type="journal article" date="2013" name="Int. J. Syst. Evol. Microbiol.">
        <title>Hoeflea suaedae sp. nov., an endophytic bacterium isolated from the root of the halophyte Suaeda maritima.</title>
        <authorList>
            <person name="Chung E.J."/>
            <person name="Park J.A."/>
            <person name="Pramanik P."/>
            <person name="Bibi F."/>
            <person name="Jeon C.O."/>
            <person name="Chung Y.R."/>
        </authorList>
    </citation>
    <scope>NUCLEOTIDE SEQUENCE [LARGE SCALE GENOMIC DNA]</scope>
    <source>
        <strain evidence="9 10">YC6898</strain>
    </source>
</reference>
<dbReference type="InterPro" id="IPR050901">
    <property type="entry name" value="BP-dep_ABC_trans_perm"/>
</dbReference>
<feature type="transmembrane region" description="Helical" evidence="7">
    <location>
        <begin position="143"/>
        <end position="163"/>
    </location>
</feature>
<feature type="domain" description="ABC transmembrane type-1" evidence="8">
    <location>
        <begin position="72"/>
        <end position="261"/>
    </location>
</feature>
<dbReference type="AlphaFoldDB" id="A0A4R5PJW6"/>
<keyword evidence="3" id="KW-1003">Cell membrane</keyword>
<dbReference type="InterPro" id="IPR000515">
    <property type="entry name" value="MetI-like"/>
</dbReference>
<evidence type="ECO:0000256" key="1">
    <source>
        <dbReference type="ARBA" id="ARBA00004651"/>
    </source>
</evidence>
<proteinExistence type="inferred from homology"/>
<dbReference type="SUPFAM" id="SSF161098">
    <property type="entry name" value="MetI-like"/>
    <property type="match status" value="1"/>
</dbReference>
<dbReference type="InterPro" id="IPR035906">
    <property type="entry name" value="MetI-like_sf"/>
</dbReference>
<gene>
    <name evidence="9" type="ORF">E2A64_11375</name>
</gene>
<feature type="transmembrane region" description="Helical" evidence="7">
    <location>
        <begin position="21"/>
        <end position="41"/>
    </location>
</feature>
<evidence type="ECO:0000256" key="2">
    <source>
        <dbReference type="ARBA" id="ARBA00022448"/>
    </source>
</evidence>
<feature type="transmembrane region" description="Helical" evidence="7">
    <location>
        <begin position="240"/>
        <end position="261"/>
    </location>
</feature>
<evidence type="ECO:0000313" key="9">
    <source>
        <dbReference type="EMBL" id="TDH35906.1"/>
    </source>
</evidence>
<dbReference type="GO" id="GO:0005886">
    <property type="term" value="C:plasma membrane"/>
    <property type="evidence" value="ECO:0007669"/>
    <property type="project" value="UniProtKB-SubCell"/>
</dbReference>
<dbReference type="RefSeq" id="WP_133284607.1">
    <property type="nucleotide sequence ID" value="NZ_SMSI01000002.1"/>
</dbReference>
<dbReference type="OrthoDB" id="9815445at2"/>
<keyword evidence="6 7" id="KW-0472">Membrane</keyword>
<evidence type="ECO:0000256" key="4">
    <source>
        <dbReference type="ARBA" id="ARBA00022692"/>
    </source>
</evidence>
<evidence type="ECO:0000259" key="8">
    <source>
        <dbReference type="PROSITE" id="PS50928"/>
    </source>
</evidence>
<comment type="similarity">
    <text evidence="7">Belongs to the binding-protein-dependent transport system permease family.</text>
</comment>
<feature type="transmembrane region" description="Helical" evidence="7">
    <location>
        <begin position="109"/>
        <end position="131"/>
    </location>
</feature>
<dbReference type="PANTHER" id="PTHR32243">
    <property type="entry name" value="MALTOSE TRANSPORT SYSTEM PERMEASE-RELATED"/>
    <property type="match status" value="1"/>
</dbReference>
<evidence type="ECO:0000256" key="3">
    <source>
        <dbReference type="ARBA" id="ARBA00022475"/>
    </source>
</evidence>
<dbReference type="GO" id="GO:0055085">
    <property type="term" value="P:transmembrane transport"/>
    <property type="evidence" value="ECO:0007669"/>
    <property type="project" value="InterPro"/>
</dbReference>
<sequence>MSNPVTRTRTGRGALLRGLAYLALALFILTPLAQTVMLSFMNTIPREGLAEGEFSLINYLNIFRSDALTSSILNSILYVTLNVALTLIAALPAAYAFSRFQFVGDRHIFFLLLAFRITPPVVLSLPVFILFAKFNLINSPVGIALVHCLFNIPIAIWILESFISAIPRELDETAFLDGYSVPRFFLTQLLPAITPGIGVAAFFCFVFSWVEVVFARILTVTAGKPITMAINSLFGFQTDIGLVMAMTVFSLVPGLAMIYFVRNHLAKGFVIRM</sequence>
<keyword evidence="5 7" id="KW-1133">Transmembrane helix</keyword>
<keyword evidence="2 7" id="KW-0813">Transport</keyword>
<name>A0A4R5PJW6_9HYPH</name>
<evidence type="ECO:0000313" key="10">
    <source>
        <dbReference type="Proteomes" id="UP000295131"/>
    </source>
</evidence>
<organism evidence="9 10">
    <name type="scientific">Pseudohoeflea suaedae</name>
    <dbReference type="NCBI Taxonomy" id="877384"/>
    <lineage>
        <taxon>Bacteria</taxon>
        <taxon>Pseudomonadati</taxon>
        <taxon>Pseudomonadota</taxon>
        <taxon>Alphaproteobacteria</taxon>
        <taxon>Hyphomicrobiales</taxon>
        <taxon>Rhizobiaceae</taxon>
        <taxon>Pseudohoeflea</taxon>
    </lineage>
</organism>
<feature type="transmembrane region" description="Helical" evidence="7">
    <location>
        <begin position="76"/>
        <end position="97"/>
    </location>
</feature>